<keyword evidence="2" id="KW-1185">Reference proteome</keyword>
<organism evidence="1 2">
    <name type="scientific">Anopheles dirus</name>
    <dbReference type="NCBI Taxonomy" id="7168"/>
    <lineage>
        <taxon>Eukaryota</taxon>
        <taxon>Metazoa</taxon>
        <taxon>Ecdysozoa</taxon>
        <taxon>Arthropoda</taxon>
        <taxon>Hexapoda</taxon>
        <taxon>Insecta</taxon>
        <taxon>Pterygota</taxon>
        <taxon>Neoptera</taxon>
        <taxon>Endopterygota</taxon>
        <taxon>Diptera</taxon>
        <taxon>Nematocera</taxon>
        <taxon>Culicoidea</taxon>
        <taxon>Culicidae</taxon>
        <taxon>Anophelinae</taxon>
        <taxon>Anopheles</taxon>
    </lineage>
</organism>
<reference evidence="2" key="1">
    <citation type="submission" date="2013-03" db="EMBL/GenBank/DDBJ databases">
        <title>The Genome Sequence of Anopheles dirus WRAIR2.</title>
        <authorList>
            <consortium name="The Broad Institute Genomics Platform"/>
            <person name="Neafsey D.E."/>
            <person name="Walton C."/>
            <person name="Walker B."/>
            <person name="Young S.K."/>
            <person name="Zeng Q."/>
            <person name="Gargeya S."/>
            <person name="Fitzgerald M."/>
            <person name="Haas B."/>
            <person name="Abouelleil A."/>
            <person name="Allen A.W."/>
            <person name="Alvarado L."/>
            <person name="Arachchi H.M."/>
            <person name="Berlin A.M."/>
            <person name="Chapman S.B."/>
            <person name="Gainer-Dewar J."/>
            <person name="Goldberg J."/>
            <person name="Griggs A."/>
            <person name="Gujja S."/>
            <person name="Hansen M."/>
            <person name="Howarth C."/>
            <person name="Imamovic A."/>
            <person name="Ireland A."/>
            <person name="Larimer J."/>
            <person name="McCowan C."/>
            <person name="Murphy C."/>
            <person name="Pearson M."/>
            <person name="Poon T.W."/>
            <person name="Priest M."/>
            <person name="Roberts A."/>
            <person name="Saif S."/>
            <person name="Shea T."/>
            <person name="Sisk P."/>
            <person name="Sykes S."/>
            <person name="Wortman J."/>
            <person name="Nusbaum C."/>
            <person name="Birren B."/>
        </authorList>
    </citation>
    <scope>NUCLEOTIDE SEQUENCE [LARGE SCALE GENOMIC DNA]</scope>
    <source>
        <strain evidence="2">WRAIR2</strain>
    </source>
</reference>
<evidence type="ECO:0000313" key="2">
    <source>
        <dbReference type="Proteomes" id="UP000075884"/>
    </source>
</evidence>
<dbReference type="VEuPathDB" id="VectorBase:ADIR014182"/>
<name>A0A182NWA2_9DIPT</name>
<protein>
    <submittedName>
        <fullName evidence="1">Uncharacterized protein</fullName>
    </submittedName>
</protein>
<dbReference type="AlphaFoldDB" id="A0A182NWA2"/>
<evidence type="ECO:0000313" key="1">
    <source>
        <dbReference type="EnsemblMetazoa" id="ADIR014182-PA"/>
    </source>
</evidence>
<proteinExistence type="predicted"/>
<dbReference type="Proteomes" id="UP000075884">
    <property type="component" value="Unassembled WGS sequence"/>
</dbReference>
<sequence length="57" mass="6316">MVHRTVVQPPFLLLSRRCLPPKTQRTDIFFPVGPGDTEDGATTLAAHRVTRFANALV</sequence>
<reference evidence="1" key="2">
    <citation type="submission" date="2020-05" db="UniProtKB">
        <authorList>
            <consortium name="EnsemblMetazoa"/>
        </authorList>
    </citation>
    <scope>IDENTIFICATION</scope>
    <source>
        <strain evidence="1">WRAIR2</strain>
    </source>
</reference>
<accession>A0A182NWA2</accession>
<dbReference type="EnsemblMetazoa" id="ADIR014182-RA">
    <property type="protein sequence ID" value="ADIR014182-PA"/>
    <property type="gene ID" value="ADIR014182"/>
</dbReference>